<name>A0A2T0S7Z7_9ACTN</name>
<keyword evidence="1" id="KW-1133">Transmembrane helix</keyword>
<keyword evidence="1" id="KW-0472">Membrane</keyword>
<feature type="transmembrane region" description="Helical" evidence="1">
    <location>
        <begin position="221"/>
        <end position="242"/>
    </location>
</feature>
<keyword evidence="3" id="KW-1185">Reference proteome</keyword>
<feature type="transmembrane region" description="Helical" evidence="1">
    <location>
        <begin position="12"/>
        <end position="33"/>
    </location>
</feature>
<organism evidence="2 3">
    <name type="scientific">Pseudosporangium ferrugineum</name>
    <dbReference type="NCBI Taxonomy" id="439699"/>
    <lineage>
        <taxon>Bacteria</taxon>
        <taxon>Bacillati</taxon>
        <taxon>Actinomycetota</taxon>
        <taxon>Actinomycetes</taxon>
        <taxon>Micromonosporales</taxon>
        <taxon>Micromonosporaceae</taxon>
        <taxon>Pseudosporangium</taxon>
    </lineage>
</organism>
<gene>
    <name evidence="2" type="ORF">CLV70_106272</name>
</gene>
<feature type="transmembrane region" description="Helical" evidence="1">
    <location>
        <begin position="82"/>
        <end position="104"/>
    </location>
</feature>
<evidence type="ECO:0000256" key="1">
    <source>
        <dbReference type="SAM" id="Phobius"/>
    </source>
</evidence>
<evidence type="ECO:0000313" key="3">
    <source>
        <dbReference type="Proteomes" id="UP000239209"/>
    </source>
</evidence>
<feature type="transmembrane region" description="Helical" evidence="1">
    <location>
        <begin position="125"/>
        <end position="146"/>
    </location>
</feature>
<sequence length="323" mass="33268">MSRPSDSAGVLATAAGIGLCGAIVEFVVARHYLQIEWGITLPVPLLWWAAGGVAVVLGAPLLMVSLGRVIRRLVALPWGRLILTWALPCLVGQVVWIGVTLVLLRRYNPGLLGVPIRDVRELLTVVILPPPQLSLLYVLGLFPVLAKATQRLPGVALVALLAAASLLTTTVTFAVFLAVGLRMAGGVDKLVETASWRSLVPRAAVAAAGGAVLAVDRFPAGLAVVVAGLAAVPFGLTLAALIRLRLLAVAGAAAVPAYLLLVPVLALADSVLLPRLSVQGSAVQLAVAVAEPAVLTAGIVLGGIVLHAIGRKVRGRTFAEVNP</sequence>
<protein>
    <submittedName>
        <fullName evidence="2">Uncharacterized protein</fullName>
    </submittedName>
</protein>
<feature type="transmembrane region" description="Helical" evidence="1">
    <location>
        <begin position="285"/>
        <end position="309"/>
    </location>
</feature>
<reference evidence="2 3" key="1">
    <citation type="submission" date="2018-03" db="EMBL/GenBank/DDBJ databases">
        <title>Genomic Encyclopedia of Archaeal and Bacterial Type Strains, Phase II (KMG-II): from individual species to whole genera.</title>
        <authorList>
            <person name="Goeker M."/>
        </authorList>
    </citation>
    <scope>NUCLEOTIDE SEQUENCE [LARGE SCALE GENOMIC DNA]</scope>
    <source>
        <strain evidence="2 3">DSM 45348</strain>
    </source>
</reference>
<proteinExistence type="predicted"/>
<dbReference type="Proteomes" id="UP000239209">
    <property type="component" value="Unassembled WGS sequence"/>
</dbReference>
<accession>A0A2T0S7Z7</accession>
<feature type="transmembrane region" description="Helical" evidence="1">
    <location>
        <begin position="152"/>
        <end position="179"/>
    </location>
</feature>
<feature type="transmembrane region" description="Helical" evidence="1">
    <location>
        <begin position="249"/>
        <end position="273"/>
    </location>
</feature>
<feature type="transmembrane region" description="Helical" evidence="1">
    <location>
        <begin position="45"/>
        <end position="70"/>
    </location>
</feature>
<dbReference type="RefSeq" id="WP_106127186.1">
    <property type="nucleotide sequence ID" value="NZ_PVZG01000006.1"/>
</dbReference>
<keyword evidence="1" id="KW-0812">Transmembrane</keyword>
<comment type="caution">
    <text evidence="2">The sequence shown here is derived from an EMBL/GenBank/DDBJ whole genome shotgun (WGS) entry which is preliminary data.</text>
</comment>
<dbReference type="AlphaFoldDB" id="A0A2T0S7Z7"/>
<dbReference type="OrthoDB" id="5149159at2"/>
<evidence type="ECO:0000313" key="2">
    <source>
        <dbReference type="EMBL" id="PRY29551.1"/>
    </source>
</evidence>
<dbReference type="EMBL" id="PVZG01000006">
    <property type="protein sequence ID" value="PRY29551.1"/>
    <property type="molecule type" value="Genomic_DNA"/>
</dbReference>